<name>A0AA41Q3F8_9ACTN</name>
<dbReference type="EMBL" id="JAKFHA010000018">
    <property type="protein sequence ID" value="MCF2530838.1"/>
    <property type="molecule type" value="Genomic_DNA"/>
</dbReference>
<feature type="signal peptide" evidence="1">
    <location>
        <begin position="1"/>
        <end position="29"/>
    </location>
</feature>
<evidence type="ECO:0000313" key="3">
    <source>
        <dbReference type="Proteomes" id="UP001165378"/>
    </source>
</evidence>
<comment type="caution">
    <text evidence="2">The sequence shown here is derived from an EMBL/GenBank/DDBJ whole genome shotgun (WGS) entry which is preliminary data.</text>
</comment>
<dbReference type="Proteomes" id="UP001165378">
    <property type="component" value="Unassembled WGS sequence"/>
</dbReference>
<dbReference type="RefSeq" id="WP_235055493.1">
    <property type="nucleotide sequence ID" value="NZ_JAKFHA010000018.1"/>
</dbReference>
<organism evidence="2 3">
    <name type="scientific">Yinghuangia soli</name>
    <dbReference type="NCBI Taxonomy" id="2908204"/>
    <lineage>
        <taxon>Bacteria</taxon>
        <taxon>Bacillati</taxon>
        <taxon>Actinomycetota</taxon>
        <taxon>Actinomycetes</taxon>
        <taxon>Kitasatosporales</taxon>
        <taxon>Streptomycetaceae</taxon>
        <taxon>Yinghuangia</taxon>
    </lineage>
</organism>
<sequence length="121" mass="12616">MKTMKISKSTKWAFAAGVIAVAAPMPATAVATGPAVHCASGGYEETGGRLSGYNCTVDGRRVEFPGTFAYTDVEFALGSMTRPNQWFGAAKHVRLHCANVEGRSVVAHGTGCTFVDLGMSG</sequence>
<evidence type="ECO:0008006" key="4">
    <source>
        <dbReference type="Google" id="ProtNLM"/>
    </source>
</evidence>
<gene>
    <name evidence="2" type="ORF">LZ495_26985</name>
</gene>
<reference evidence="2" key="1">
    <citation type="submission" date="2022-01" db="EMBL/GenBank/DDBJ databases">
        <title>Genome-Based Taxonomic Classification of the Phylum Actinobacteria.</title>
        <authorList>
            <person name="Gao Y."/>
        </authorList>
    </citation>
    <scope>NUCLEOTIDE SEQUENCE</scope>
    <source>
        <strain evidence="2">KLBMP 8922</strain>
    </source>
</reference>
<proteinExistence type="predicted"/>
<accession>A0AA41Q3F8</accession>
<dbReference type="AlphaFoldDB" id="A0AA41Q3F8"/>
<evidence type="ECO:0000256" key="1">
    <source>
        <dbReference type="SAM" id="SignalP"/>
    </source>
</evidence>
<evidence type="ECO:0000313" key="2">
    <source>
        <dbReference type="EMBL" id="MCF2530838.1"/>
    </source>
</evidence>
<feature type="chain" id="PRO_5041289878" description="Secreted protein" evidence="1">
    <location>
        <begin position="30"/>
        <end position="121"/>
    </location>
</feature>
<protein>
    <recommendedName>
        <fullName evidence="4">Secreted protein</fullName>
    </recommendedName>
</protein>
<keyword evidence="3" id="KW-1185">Reference proteome</keyword>
<keyword evidence="1" id="KW-0732">Signal</keyword>